<keyword evidence="15" id="KW-0812">Transmembrane</keyword>
<comment type="function">
    <text evidence="14">Cell wall formation.</text>
</comment>
<comment type="pathway">
    <text evidence="2 14">Cell wall biogenesis; peptidoglycan biosynthesis.</text>
</comment>
<evidence type="ECO:0000313" key="20">
    <source>
        <dbReference type="EMBL" id="KPL87202.1"/>
    </source>
</evidence>
<evidence type="ECO:0000256" key="5">
    <source>
        <dbReference type="ARBA" id="ARBA00022598"/>
    </source>
</evidence>
<feature type="transmembrane region" description="Helical" evidence="15">
    <location>
        <begin position="12"/>
        <end position="34"/>
    </location>
</feature>
<keyword evidence="21" id="KW-1185">Reference proteome</keyword>
<dbReference type="Proteomes" id="UP000050502">
    <property type="component" value="Unassembled WGS sequence"/>
</dbReference>
<evidence type="ECO:0000313" key="21">
    <source>
        <dbReference type="Proteomes" id="UP000037784"/>
    </source>
</evidence>
<reference evidence="21" key="3">
    <citation type="submission" date="2015-08" db="EMBL/GenBank/DDBJ databases">
        <title>Draft Genome Sequence of a Heterotrophic Facultative Anaerobic Bacterium Ardenticatena maritima Strain 110S.</title>
        <authorList>
            <person name="Kawaichi S."/>
            <person name="Yoshida T."/>
            <person name="Sako Y."/>
            <person name="Nakamura R."/>
        </authorList>
    </citation>
    <scope>NUCLEOTIDE SEQUENCE [LARGE SCALE GENOMIC DNA]</scope>
    <source>
        <strain evidence="21">110S</strain>
    </source>
</reference>
<keyword evidence="15" id="KW-0472">Membrane</keyword>
<keyword evidence="4 14" id="KW-0963">Cytoplasm</keyword>
<dbReference type="Gene3D" id="3.90.190.20">
    <property type="entry name" value="Mur ligase, C-terminal domain"/>
    <property type="match status" value="1"/>
</dbReference>
<evidence type="ECO:0000256" key="6">
    <source>
        <dbReference type="ARBA" id="ARBA00022618"/>
    </source>
</evidence>
<dbReference type="PANTHER" id="PTHR43445:SF3">
    <property type="entry name" value="UDP-N-ACETYLMURAMATE--L-ALANINE LIGASE"/>
    <property type="match status" value="1"/>
</dbReference>
<dbReference type="AlphaFoldDB" id="A0A0M8KBG4"/>
<keyword evidence="9 14" id="KW-0133">Cell shape</keyword>
<dbReference type="InterPro" id="IPR004101">
    <property type="entry name" value="Mur_ligase_C"/>
</dbReference>
<keyword evidence="10 14" id="KW-0573">Peptidoglycan synthesis</keyword>
<comment type="caution">
    <text evidence="19">The sequence shown here is derived from an EMBL/GenBank/DDBJ whole genome shotgun (WGS) entry which is preliminary data.</text>
</comment>
<keyword evidence="8 14" id="KW-0067">ATP-binding</keyword>
<dbReference type="InterPro" id="IPR050061">
    <property type="entry name" value="MurCDEF_pg_biosynth"/>
</dbReference>
<dbReference type="InterPro" id="IPR005758">
    <property type="entry name" value="UDP-N-AcMur_Ala_ligase_MurC"/>
</dbReference>
<feature type="domain" description="Mur ligase C-terminal" evidence="17">
    <location>
        <begin position="318"/>
        <end position="446"/>
    </location>
</feature>
<evidence type="ECO:0000256" key="2">
    <source>
        <dbReference type="ARBA" id="ARBA00004752"/>
    </source>
</evidence>
<dbReference type="GO" id="GO:0008360">
    <property type="term" value="P:regulation of cell shape"/>
    <property type="evidence" value="ECO:0007669"/>
    <property type="project" value="UniProtKB-KW"/>
</dbReference>
<evidence type="ECO:0000313" key="22">
    <source>
        <dbReference type="Proteomes" id="UP000050502"/>
    </source>
</evidence>
<reference evidence="20 22" key="2">
    <citation type="submission" date="2015-07" db="EMBL/GenBank/DDBJ databases">
        <title>Whole genome sequence of Ardenticatena maritima DSM 23922.</title>
        <authorList>
            <person name="Hemp J."/>
            <person name="Ward L.M."/>
            <person name="Pace L.A."/>
            <person name="Fischer W.W."/>
        </authorList>
    </citation>
    <scope>NUCLEOTIDE SEQUENCE [LARGE SCALE GENOMIC DNA]</scope>
    <source>
        <strain evidence="20 22">110S</strain>
    </source>
</reference>
<evidence type="ECO:0000256" key="9">
    <source>
        <dbReference type="ARBA" id="ARBA00022960"/>
    </source>
</evidence>
<keyword evidence="12 14" id="KW-0961">Cell wall biogenesis/degradation</keyword>
<feature type="binding site" evidence="14">
    <location>
        <begin position="116"/>
        <end position="122"/>
    </location>
    <ligand>
        <name>ATP</name>
        <dbReference type="ChEBI" id="CHEBI:30616"/>
    </ligand>
</feature>
<dbReference type="InParanoid" id="A0A0M8KBG4"/>
<dbReference type="EMBL" id="BBZA01000292">
    <property type="protein sequence ID" value="GAP64612.1"/>
    <property type="molecule type" value="Genomic_DNA"/>
</dbReference>
<feature type="domain" description="Mur ligase central" evidence="18">
    <location>
        <begin position="114"/>
        <end position="296"/>
    </location>
</feature>
<dbReference type="Gene3D" id="3.40.50.720">
    <property type="entry name" value="NAD(P)-binding Rossmann-like Domain"/>
    <property type="match status" value="1"/>
</dbReference>
<evidence type="ECO:0000256" key="4">
    <source>
        <dbReference type="ARBA" id="ARBA00022490"/>
    </source>
</evidence>
<dbReference type="SUPFAM" id="SSF53244">
    <property type="entry name" value="MurD-like peptide ligases, peptide-binding domain"/>
    <property type="match status" value="1"/>
</dbReference>
<dbReference type="GO" id="GO:0005524">
    <property type="term" value="F:ATP binding"/>
    <property type="evidence" value="ECO:0007669"/>
    <property type="project" value="UniProtKB-UniRule"/>
</dbReference>
<dbReference type="GO" id="GO:0051301">
    <property type="term" value="P:cell division"/>
    <property type="evidence" value="ECO:0007669"/>
    <property type="project" value="UniProtKB-KW"/>
</dbReference>
<evidence type="ECO:0000256" key="11">
    <source>
        <dbReference type="ARBA" id="ARBA00023306"/>
    </source>
</evidence>
<dbReference type="Pfam" id="PF02875">
    <property type="entry name" value="Mur_ligase_C"/>
    <property type="match status" value="1"/>
</dbReference>
<evidence type="ECO:0000256" key="14">
    <source>
        <dbReference type="HAMAP-Rule" id="MF_00046"/>
    </source>
</evidence>
<dbReference type="SUPFAM" id="SSF53623">
    <property type="entry name" value="MurD-like peptide ligases, catalytic domain"/>
    <property type="match status" value="1"/>
</dbReference>
<sequence length="472" mass="51687">MRGIVNEQRRHIHFIGIGGAGLSALASVMLARGWRVSGSDRMPSPRLDALRRAGAEVFLGHSAEFVGDADLVVMSSAVPDDNPEVQAARARGIPVLKRNQWLAELTRDYDLIAVAGTHGKTTTTAMLTLALADAGFDPTAVIGGEVPQLQGNARVGGSQWFVLEADEYDYAFLGLQPYVAVVTNVEHDHPDIYPTEEAVLETFRRFVAQVRADGWLIVCGDDAGARAVMDSAPASTRTLTYGFQPENRWQAAALEPNDVGGFNFVAVYDGVPMGAFQLRVPGRHNVLNALACIAVAHTLGIETSDLQYTLARFEGAERRFQPVGTVGRVQIFDDYAHHPSEIRATLRAARERFGERQIWAIFQPHTYSRLAALFDEFTTAFTDADRVYVSDVYAARETNSFGVSAADLAQRLQGVEVVYVPTQDELLSRLLQDVPEDVVILTLGAGDITTLGPRLRQALEDRETKQHERRAG</sequence>
<dbReference type="GO" id="GO:0008763">
    <property type="term" value="F:UDP-N-acetylmuramate-L-alanine ligase activity"/>
    <property type="evidence" value="ECO:0007669"/>
    <property type="project" value="UniProtKB-UniRule"/>
</dbReference>
<comment type="subcellular location">
    <subcellularLocation>
        <location evidence="1 14">Cytoplasm</location>
    </subcellularLocation>
</comment>
<evidence type="ECO:0000256" key="7">
    <source>
        <dbReference type="ARBA" id="ARBA00022741"/>
    </source>
</evidence>
<evidence type="ECO:0000259" key="16">
    <source>
        <dbReference type="Pfam" id="PF01225"/>
    </source>
</evidence>
<dbReference type="Proteomes" id="UP000037784">
    <property type="component" value="Unassembled WGS sequence"/>
</dbReference>
<dbReference type="UniPathway" id="UPA00219"/>
<evidence type="ECO:0000259" key="18">
    <source>
        <dbReference type="Pfam" id="PF08245"/>
    </source>
</evidence>
<evidence type="ECO:0000256" key="8">
    <source>
        <dbReference type="ARBA" id="ARBA00022840"/>
    </source>
</evidence>
<organism evidence="19 21">
    <name type="scientific">Ardenticatena maritima</name>
    <dbReference type="NCBI Taxonomy" id="872965"/>
    <lineage>
        <taxon>Bacteria</taxon>
        <taxon>Bacillati</taxon>
        <taxon>Chloroflexota</taxon>
        <taxon>Ardenticatenia</taxon>
        <taxon>Ardenticatenales</taxon>
        <taxon>Ardenticatenaceae</taxon>
        <taxon>Ardenticatena</taxon>
    </lineage>
</organism>
<dbReference type="SUPFAM" id="SSF51984">
    <property type="entry name" value="MurCD N-terminal domain"/>
    <property type="match status" value="1"/>
</dbReference>
<dbReference type="EC" id="6.3.2.8" evidence="3 14"/>
<evidence type="ECO:0000313" key="19">
    <source>
        <dbReference type="EMBL" id="GAP64612.1"/>
    </source>
</evidence>
<dbReference type="PATRIC" id="fig|872965.6.peg.2830"/>
<evidence type="ECO:0000259" key="17">
    <source>
        <dbReference type="Pfam" id="PF02875"/>
    </source>
</evidence>
<evidence type="ECO:0000256" key="15">
    <source>
        <dbReference type="SAM" id="Phobius"/>
    </source>
</evidence>
<keyword evidence="15" id="KW-1133">Transmembrane helix</keyword>
<dbReference type="EMBL" id="LGKN01000006">
    <property type="protein sequence ID" value="KPL87202.1"/>
    <property type="molecule type" value="Genomic_DNA"/>
</dbReference>
<proteinExistence type="inferred from homology"/>
<dbReference type="HAMAP" id="MF_00046">
    <property type="entry name" value="MurC"/>
    <property type="match status" value="1"/>
</dbReference>
<feature type="domain" description="Mur ligase N-terminal catalytic" evidence="16">
    <location>
        <begin position="11"/>
        <end position="109"/>
    </location>
</feature>
<dbReference type="InterPro" id="IPR013221">
    <property type="entry name" value="Mur_ligase_cen"/>
</dbReference>
<comment type="catalytic activity">
    <reaction evidence="13 14">
        <text>UDP-N-acetyl-alpha-D-muramate + L-alanine + ATP = UDP-N-acetyl-alpha-D-muramoyl-L-alanine + ADP + phosphate + H(+)</text>
        <dbReference type="Rhea" id="RHEA:23372"/>
        <dbReference type="ChEBI" id="CHEBI:15378"/>
        <dbReference type="ChEBI" id="CHEBI:30616"/>
        <dbReference type="ChEBI" id="CHEBI:43474"/>
        <dbReference type="ChEBI" id="CHEBI:57972"/>
        <dbReference type="ChEBI" id="CHEBI:70757"/>
        <dbReference type="ChEBI" id="CHEBI:83898"/>
        <dbReference type="ChEBI" id="CHEBI:456216"/>
        <dbReference type="EC" id="6.3.2.8"/>
    </reaction>
</comment>
<keyword evidence="7 14" id="KW-0547">Nucleotide-binding</keyword>
<dbReference type="GO" id="GO:0009252">
    <property type="term" value="P:peptidoglycan biosynthetic process"/>
    <property type="evidence" value="ECO:0007669"/>
    <property type="project" value="UniProtKB-UniRule"/>
</dbReference>
<gene>
    <name evidence="14 19" type="primary">murC</name>
    <name evidence="19" type="ORF">ARMA_3035</name>
    <name evidence="20" type="ORF">SE16_11845</name>
</gene>
<name>A0A0M8KBG4_9CHLR</name>
<dbReference type="STRING" id="872965.SE16_11845"/>
<dbReference type="InterPro" id="IPR036615">
    <property type="entry name" value="Mur_ligase_C_dom_sf"/>
</dbReference>
<dbReference type="InterPro" id="IPR036565">
    <property type="entry name" value="Mur-like_cat_sf"/>
</dbReference>
<evidence type="ECO:0000256" key="3">
    <source>
        <dbReference type="ARBA" id="ARBA00012211"/>
    </source>
</evidence>
<dbReference type="Pfam" id="PF08245">
    <property type="entry name" value="Mur_ligase_M"/>
    <property type="match status" value="1"/>
</dbReference>
<protein>
    <recommendedName>
        <fullName evidence="3 14">UDP-N-acetylmuramate--L-alanine ligase</fullName>
        <ecNumber evidence="3 14">6.3.2.8</ecNumber>
    </recommendedName>
    <alternativeName>
        <fullName evidence="14">UDP-N-acetylmuramoyl-L-alanine synthetase</fullName>
    </alternativeName>
</protein>
<dbReference type="FunCoup" id="A0A0M8KBG4">
    <property type="interactions" value="281"/>
</dbReference>
<evidence type="ECO:0000256" key="13">
    <source>
        <dbReference type="ARBA" id="ARBA00047833"/>
    </source>
</evidence>
<evidence type="ECO:0000256" key="1">
    <source>
        <dbReference type="ARBA" id="ARBA00004496"/>
    </source>
</evidence>
<reference evidence="19 21" key="1">
    <citation type="journal article" date="2015" name="Genome Announc.">
        <title>Draft Genome Sequence of a Heterotrophic Facultative Anaerobic Thermophilic Bacterium, Ardenticatena maritima Strain 110ST.</title>
        <authorList>
            <person name="Kawaichi S."/>
            <person name="Yoshida T."/>
            <person name="Sako Y."/>
            <person name="Nakamura R."/>
        </authorList>
    </citation>
    <scope>NUCLEOTIDE SEQUENCE [LARGE SCALE GENOMIC DNA]</scope>
    <source>
        <strain evidence="19 21">110S</strain>
    </source>
</reference>
<keyword evidence="5 14" id="KW-0436">Ligase</keyword>
<dbReference type="PANTHER" id="PTHR43445">
    <property type="entry name" value="UDP-N-ACETYLMURAMATE--L-ALANINE LIGASE-RELATED"/>
    <property type="match status" value="1"/>
</dbReference>
<dbReference type="GO" id="GO:0005737">
    <property type="term" value="C:cytoplasm"/>
    <property type="evidence" value="ECO:0007669"/>
    <property type="project" value="UniProtKB-SubCell"/>
</dbReference>
<dbReference type="GO" id="GO:0071555">
    <property type="term" value="P:cell wall organization"/>
    <property type="evidence" value="ECO:0007669"/>
    <property type="project" value="UniProtKB-KW"/>
</dbReference>
<evidence type="ECO:0000256" key="12">
    <source>
        <dbReference type="ARBA" id="ARBA00023316"/>
    </source>
</evidence>
<keyword evidence="11 14" id="KW-0131">Cell cycle</keyword>
<dbReference type="NCBIfam" id="TIGR01082">
    <property type="entry name" value="murC"/>
    <property type="match status" value="1"/>
</dbReference>
<keyword evidence="6 14" id="KW-0132">Cell division</keyword>
<dbReference type="InterPro" id="IPR000713">
    <property type="entry name" value="Mur_ligase_N"/>
</dbReference>
<accession>A0A0M8KBG4</accession>
<comment type="similarity">
    <text evidence="14">Belongs to the MurCDEF family.</text>
</comment>
<evidence type="ECO:0000256" key="10">
    <source>
        <dbReference type="ARBA" id="ARBA00022984"/>
    </source>
</evidence>
<dbReference type="Gene3D" id="3.40.1190.10">
    <property type="entry name" value="Mur-like, catalytic domain"/>
    <property type="match status" value="1"/>
</dbReference>
<dbReference type="Pfam" id="PF01225">
    <property type="entry name" value="Mur_ligase"/>
    <property type="match status" value="1"/>
</dbReference>